<dbReference type="InterPro" id="IPR004358">
    <property type="entry name" value="Sig_transdc_His_kin-like_C"/>
</dbReference>
<evidence type="ECO:0000256" key="9">
    <source>
        <dbReference type="ARBA" id="ARBA00022777"/>
    </source>
</evidence>
<feature type="domain" description="PAS" evidence="15">
    <location>
        <begin position="232"/>
        <end position="272"/>
    </location>
</feature>
<dbReference type="SMART" id="SM00304">
    <property type="entry name" value="HAMP"/>
    <property type="match status" value="1"/>
</dbReference>
<dbReference type="InterPro" id="IPR036890">
    <property type="entry name" value="HATPase_C_sf"/>
</dbReference>
<dbReference type="SMART" id="SM00388">
    <property type="entry name" value="HisKA"/>
    <property type="match status" value="1"/>
</dbReference>
<dbReference type="EC" id="2.7.13.3" evidence="4"/>
<feature type="domain" description="HAMP" evidence="16">
    <location>
        <begin position="175"/>
        <end position="227"/>
    </location>
</feature>
<dbReference type="InterPro" id="IPR003661">
    <property type="entry name" value="HisK_dim/P_dom"/>
</dbReference>
<dbReference type="SMART" id="SM00387">
    <property type="entry name" value="HATPase_c"/>
    <property type="match status" value="1"/>
</dbReference>
<dbReference type="PANTHER" id="PTHR45453">
    <property type="entry name" value="PHOSPHATE REGULON SENSOR PROTEIN PHOR"/>
    <property type="match status" value="1"/>
</dbReference>
<dbReference type="GO" id="GO:0045121">
    <property type="term" value="C:membrane raft"/>
    <property type="evidence" value="ECO:0007669"/>
    <property type="project" value="UniProtKB-SubCell"/>
</dbReference>
<evidence type="ECO:0000313" key="18">
    <source>
        <dbReference type="Proteomes" id="UP000220840"/>
    </source>
</evidence>
<dbReference type="CDD" id="cd06225">
    <property type="entry name" value="HAMP"/>
    <property type="match status" value="1"/>
</dbReference>
<dbReference type="RefSeq" id="WP_058296002.1">
    <property type="nucleotide sequence ID" value="NZ_CAMRXG010000026.1"/>
</dbReference>
<dbReference type="EMBL" id="PDCJ01000001">
    <property type="protein sequence ID" value="PEG31851.1"/>
    <property type="molecule type" value="Genomic_DNA"/>
</dbReference>
<dbReference type="CDD" id="cd00075">
    <property type="entry name" value="HATPase"/>
    <property type="match status" value="1"/>
</dbReference>
<comment type="caution">
    <text evidence="17">The sequence shown here is derived from an EMBL/GenBank/DDBJ whole genome shotgun (WGS) entry which is preliminary data.</text>
</comment>
<reference evidence="17 18" key="1">
    <citation type="submission" date="2017-10" db="EMBL/GenBank/DDBJ databases">
        <title>Effective Description of Clostridium neonatale sp. nov. linked to necrotizing enterocolitis in neonates and a clarification of species assignable to the genus Clostridium (Prazmowski 1880) emend. Lawson and Rainey 2016.</title>
        <authorList>
            <person name="Bernard K."/>
            <person name="Burdz T."/>
            <person name="Wiebe D."/>
            <person name="Balcewich B."/>
            <person name="Alfa M."/>
            <person name="Bernier A.-M."/>
        </authorList>
    </citation>
    <scope>NUCLEOTIDE SEQUENCE [LARGE SCALE GENOMIC DNA]</scope>
    <source>
        <strain evidence="17 18">LCDC99A005</strain>
    </source>
</reference>
<dbReference type="InterPro" id="IPR005467">
    <property type="entry name" value="His_kinase_dom"/>
</dbReference>
<keyword evidence="12 13" id="KW-0472">Membrane</keyword>
<dbReference type="Pfam" id="PF00672">
    <property type="entry name" value="HAMP"/>
    <property type="match status" value="1"/>
</dbReference>
<dbReference type="InterPro" id="IPR050351">
    <property type="entry name" value="BphY/WalK/GraS-like"/>
</dbReference>
<dbReference type="GO" id="GO:0005524">
    <property type="term" value="F:ATP binding"/>
    <property type="evidence" value="ECO:0007669"/>
    <property type="project" value="UniProtKB-KW"/>
</dbReference>
<evidence type="ECO:0000259" key="16">
    <source>
        <dbReference type="PROSITE" id="PS50885"/>
    </source>
</evidence>
<dbReference type="Gene3D" id="6.10.340.10">
    <property type="match status" value="1"/>
</dbReference>
<keyword evidence="8" id="KW-0547">Nucleotide-binding</keyword>
<evidence type="ECO:0000256" key="7">
    <source>
        <dbReference type="ARBA" id="ARBA00022679"/>
    </source>
</evidence>
<dbReference type="GO" id="GO:0005886">
    <property type="term" value="C:plasma membrane"/>
    <property type="evidence" value="ECO:0007669"/>
    <property type="project" value="UniProtKB-SubCell"/>
</dbReference>
<evidence type="ECO:0000256" key="5">
    <source>
        <dbReference type="ARBA" id="ARBA00022475"/>
    </source>
</evidence>
<dbReference type="SUPFAM" id="SSF55785">
    <property type="entry name" value="PYP-like sensor domain (PAS domain)"/>
    <property type="match status" value="1"/>
</dbReference>
<evidence type="ECO:0000313" key="17">
    <source>
        <dbReference type="EMBL" id="PEG31851.1"/>
    </source>
</evidence>
<proteinExistence type="predicted"/>
<dbReference type="SUPFAM" id="SSF47384">
    <property type="entry name" value="Homodimeric domain of signal transducing histidine kinase"/>
    <property type="match status" value="1"/>
</dbReference>
<evidence type="ECO:0000256" key="8">
    <source>
        <dbReference type="ARBA" id="ARBA00022741"/>
    </source>
</evidence>
<evidence type="ECO:0000256" key="6">
    <source>
        <dbReference type="ARBA" id="ARBA00022553"/>
    </source>
</evidence>
<dbReference type="InterPro" id="IPR003594">
    <property type="entry name" value="HATPase_dom"/>
</dbReference>
<dbReference type="Gene3D" id="3.30.450.20">
    <property type="entry name" value="PAS domain"/>
    <property type="match status" value="1"/>
</dbReference>
<keyword evidence="18" id="KW-1185">Reference proteome</keyword>
<dbReference type="Proteomes" id="UP000220840">
    <property type="component" value="Unassembled WGS sequence"/>
</dbReference>
<dbReference type="STRING" id="137838.GCA_001458595_03309"/>
<evidence type="ECO:0000256" key="11">
    <source>
        <dbReference type="ARBA" id="ARBA00023012"/>
    </source>
</evidence>
<dbReference type="PROSITE" id="PS50885">
    <property type="entry name" value="HAMP"/>
    <property type="match status" value="1"/>
</dbReference>
<dbReference type="PRINTS" id="PR00344">
    <property type="entry name" value="BCTRLSENSOR"/>
</dbReference>
<evidence type="ECO:0000256" key="13">
    <source>
        <dbReference type="SAM" id="Phobius"/>
    </source>
</evidence>
<dbReference type="InterPro" id="IPR000014">
    <property type="entry name" value="PAS"/>
</dbReference>
<dbReference type="InterPro" id="IPR035965">
    <property type="entry name" value="PAS-like_dom_sf"/>
</dbReference>
<keyword evidence="9 17" id="KW-0418">Kinase</keyword>
<accession>A0A2A7MKK3</accession>
<evidence type="ECO:0000256" key="3">
    <source>
        <dbReference type="ARBA" id="ARBA00004314"/>
    </source>
</evidence>
<evidence type="ECO:0000259" key="14">
    <source>
        <dbReference type="PROSITE" id="PS50109"/>
    </source>
</evidence>
<organism evidence="17 18">
    <name type="scientific">Clostridium neonatale</name>
    <dbReference type="NCBI Taxonomy" id="137838"/>
    <lineage>
        <taxon>Bacteria</taxon>
        <taxon>Bacillati</taxon>
        <taxon>Bacillota</taxon>
        <taxon>Clostridia</taxon>
        <taxon>Eubacteriales</taxon>
        <taxon>Clostridiaceae</taxon>
        <taxon>Clostridium</taxon>
    </lineage>
</organism>
<keyword evidence="5" id="KW-1003">Cell membrane</keyword>
<dbReference type="FunFam" id="1.10.287.130:FF:000001">
    <property type="entry name" value="Two-component sensor histidine kinase"/>
    <property type="match status" value="1"/>
</dbReference>
<dbReference type="InterPro" id="IPR003660">
    <property type="entry name" value="HAMP_dom"/>
</dbReference>
<evidence type="ECO:0000256" key="12">
    <source>
        <dbReference type="ARBA" id="ARBA00023136"/>
    </source>
</evidence>
<dbReference type="CDD" id="cd00082">
    <property type="entry name" value="HisKA"/>
    <property type="match status" value="1"/>
</dbReference>
<dbReference type="PANTHER" id="PTHR45453:SF1">
    <property type="entry name" value="PHOSPHATE REGULON SENSOR PROTEIN PHOR"/>
    <property type="match status" value="1"/>
</dbReference>
<dbReference type="SUPFAM" id="SSF55874">
    <property type="entry name" value="ATPase domain of HSP90 chaperone/DNA topoisomerase II/histidine kinase"/>
    <property type="match status" value="1"/>
</dbReference>
<keyword evidence="11" id="KW-0902">Two-component regulatory system</keyword>
<dbReference type="OrthoDB" id="9813151at2"/>
<sequence>MRNKILTSVMVTVLFAILLLTSSFITLINLREINNTKQILVNVNYLISKNEDFDKHDLSKFNEVKINNTPIRITLVNKNGDVLYDNEIKSNENHKERLEIKKAFEDGSGYQIRYSETLDTKLMYYASKVSDNLVLRTSIPISTVNMFEQANLKYYLFIIAVVIVFSLFLSFRLVRIIVEPIKELESVTSKMSHGDYKIRSNIKSNDELGTLSNTFNKMAEQLQIKIKEVVDKQNKVESILNSVESGIIAIDEDSNVILINPYVGTLLGIKKNIVGECIFDYVSDYDIKLFLKNEDKNEEEIKVLHPIEREIKIKKSDIINDSQNIGRVILFQDVTDIKRVALMRTQFVANVSHELKTPLTSIKGFAETLRIVKDDETREKFLDIINKEAERLTRLINDILVLSNIESNLVSEVGEFSPENIIEDVINVMRKIAVNKNVEIEYNDENCENILGDKDKFHQLVLNLIENAVKYSNDKGKITINSYNDEQYYCLDIIDDGIGIPKEDIPRIFERFYRVDKSRKKGGTGLGLAIVKHIVKIFNGQIDVESELGVGTTFKIKIPYL</sequence>
<keyword evidence="10" id="KW-0067">ATP-binding</keyword>
<protein>
    <recommendedName>
        <fullName evidence="4">histidine kinase</fullName>
        <ecNumber evidence="4">2.7.13.3</ecNumber>
    </recommendedName>
</protein>
<feature type="domain" description="Histidine kinase" evidence="14">
    <location>
        <begin position="350"/>
        <end position="561"/>
    </location>
</feature>
<dbReference type="GO" id="GO:0000155">
    <property type="term" value="F:phosphorelay sensor kinase activity"/>
    <property type="evidence" value="ECO:0007669"/>
    <property type="project" value="InterPro"/>
</dbReference>
<keyword evidence="13" id="KW-0812">Transmembrane</keyword>
<dbReference type="PROSITE" id="PS50109">
    <property type="entry name" value="HIS_KIN"/>
    <property type="match status" value="1"/>
</dbReference>
<keyword evidence="7" id="KW-0808">Transferase</keyword>
<dbReference type="Gene3D" id="1.10.287.130">
    <property type="match status" value="1"/>
</dbReference>
<comment type="catalytic activity">
    <reaction evidence="1">
        <text>ATP + protein L-histidine = ADP + protein N-phospho-L-histidine.</text>
        <dbReference type="EC" id="2.7.13.3"/>
    </reaction>
</comment>
<dbReference type="InterPro" id="IPR036097">
    <property type="entry name" value="HisK_dim/P_sf"/>
</dbReference>
<name>A0A2A7MKK3_9CLOT</name>
<comment type="subcellular location">
    <subcellularLocation>
        <location evidence="2">Cell membrane</location>
    </subcellularLocation>
    <subcellularLocation>
        <location evidence="3">Membrane raft</location>
        <topology evidence="3">Multi-pass membrane protein</topology>
    </subcellularLocation>
</comment>
<dbReference type="AlphaFoldDB" id="A0A2A7MKK3"/>
<evidence type="ECO:0000256" key="2">
    <source>
        <dbReference type="ARBA" id="ARBA00004236"/>
    </source>
</evidence>
<feature type="transmembrane region" description="Helical" evidence="13">
    <location>
        <begin position="154"/>
        <end position="174"/>
    </location>
</feature>
<dbReference type="FunFam" id="3.30.565.10:FF:000023">
    <property type="entry name" value="PAS domain-containing sensor histidine kinase"/>
    <property type="match status" value="1"/>
</dbReference>
<dbReference type="GO" id="GO:0016036">
    <property type="term" value="P:cellular response to phosphate starvation"/>
    <property type="evidence" value="ECO:0007669"/>
    <property type="project" value="TreeGrafter"/>
</dbReference>
<dbReference type="GO" id="GO:0004721">
    <property type="term" value="F:phosphoprotein phosphatase activity"/>
    <property type="evidence" value="ECO:0007669"/>
    <property type="project" value="TreeGrafter"/>
</dbReference>
<feature type="transmembrane region" description="Helical" evidence="13">
    <location>
        <begin position="6"/>
        <end position="30"/>
    </location>
</feature>
<gene>
    <name evidence="17" type="ORF">CQ394_09180</name>
</gene>
<dbReference type="Gene3D" id="3.30.565.10">
    <property type="entry name" value="Histidine kinase-like ATPase, C-terminal domain"/>
    <property type="match status" value="1"/>
</dbReference>
<keyword evidence="13" id="KW-1133">Transmembrane helix</keyword>
<dbReference type="Pfam" id="PF00512">
    <property type="entry name" value="HisKA"/>
    <property type="match status" value="1"/>
</dbReference>
<evidence type="ECO:0000256" key="4">
    <source>
        <dbReference type="ARBA" id="ARBA00012438"/>
    </source>
</evidence>
<evidence type="ECO:0000256" key="1">
    <source>
        <dbReference type="ARBA" id="ARBA00000085"/>
    </source>
</evidence>
<dbReference type="Pfam" id="PF02518">
    <property type="entry name" value="HATPase_c"/>
    <property type="match status" value="1"/>
</dbReference>
<dbReference type="SUPFAM" id="SSF158472">
    <property type="entry name" value="HAMP domain-like"/>
    <property type="match status" value="1"/>
</dbReference>
<evidence type="ECO:0000256" key="10">
    <source>
        <dbReference type="ARBA" id="ARBA00022840"/>
    </source>
</evidence>
<evidence type="ECO:0000259" key="15">
    <source>
        <dbReference type="PROSITE" id="PS50112"/>
    </source>
</evidence>
<keyword evidence="6" id="KW-0597">Phosphoprotein</keyword>
<dbReference type="PROSITE" id="PS50112">
    <property type="entry name" value="PAS"/>
    <property type="match status" value="1"/>
</dbReference>